<evidence type="ECO:0000313" key="2">
    <source>
        <dbReference type="EMBL" id="VDP42303.1"/>
    </source>
</evidence>
<proteinExistence type="predicted"/>
<accession>A0A183K7H1</accession>
<feature type="region of interest" description="Disordered" evidence="1">
    <location>
        <begin position="329"/>
        <end position="358"/>
    </location>
</feature>
<evidence type="ECO:0000256" key="1">
    <source>
        <dbReference type="SAM" id="MobiDB-lite"/>
    </source>
</evidence>
<dbReference type="Proteomes" id="UP000279833">
    <property type="component" value="Unassembled WGS sequence"/>
</dbReference>
<dbReference type="PANTHER" id="PTHR42264">
    <property type="entry name" value="EPHRIN_REC_LIKE DOMAIN-CONTAINING PROTEIN"/>
    <property type="match status" value="1"/>
</dbReference>
<name>A0A183K7H1_9TREM</name>
<dbReference type="PANTHER" id="PTHR42264:SF6">
    <property type="entry name" value="TRANSMEMBRANE PROTEIN"/>
    <property type="match status" value="1"/>
</dbReference>
<keyword evidence="3" id="KW-1185">Reference proteome</keyword>
<evidence type="ECO:0000313" key="4">
    <source>
        <dbReference type="WBParaSite" id="SCUD_0001094801-mRNA-1"/>
    </source>
</evidence>
<gene>
    <name evidence="2" type="ORF">SCUD_LOCUS10948</name>
</gene>
<sequence length="1434" mass="165517">MPTESIISSERLRELNANIIAGPYLLSDFLSMNDRCSNIPMTSSELIKSRSRLFSVHIKIVDAKNEFNTTCYRYDHPAPPNDFVNETPSSSSLSTDQLTIVNDIDNDGNGHTSLKSCKMHTILHERAQLLAILRSMKLHEDCFNFLSSTDGTCKHNSNNNHNKWRDFLTQNSYHHNSNFSSVILDILNWVVLMYLHELELSCDIVANLLNLAANNYEMLIENVIVHGDRECVQLGTKLLFSLLNLLDFIISYSFDEYRNNLNDLKVKLLLQNNLMTLLNTVSLFHEDFNRLHPSYHLPTCLGPPMLFNLPICNWTFLGSECLQSTNNSNNNNKYQKSSHSTIPSTSNNNTTNTNTNSNHNINLNYENIKNCYSINKDVMNFNGIFTPKNYITFISDSKFNDTINLAQNTKLIETSNHLQNNDNINDNNNNKDSLYLLSSNYSSDVSYINFSDIFTLMRSNFIMNIDNSNNIHHIILSDLQDWPFNGILDVEPLKFPLDKLSIQSNDDCDIECVDFFTGEQLPINDNNSYVIKLNESQVETNNENHQLTSIISHLINSIEAYHLIISRMHPGAHRSVTFSTYSSSINYLTDLIIPMNPCLQCITLEAIFIDKSFKKPISSTKLIAVSTDISHSALILRDIYPPIKFTHLRISIVGRLDCPFTKARIHLGAYFGQNGIWEQFIHPLMKTNSNSIDLIQYLESIVLNKTMNYISIQQCLMNTLDQFDKNKKISGISLDSDNIQISSLYKQCYSLQYQLNWIDRTLNRLRKIYQPEKLREYKSRIHQMSNEQIRMDLYPDKVKYVLEHCLLCLLSHANEIWSVIEPLSLLTESTGVSPLDDDDYTFLNYVDKCCTTFLNDMIIHGSRSMQILTVGLMPMFMKINSIILPIHHTDHNYLYRFINEFSTLKNNFSLIKLNDLQIVFTNESRQQLLFWAILQRLIHSGMSNDLFDTSVYILHDIWDSIDKNNKEDSFNLETFHNILIIIDTIIENSCSSLLTVHKSLHDFLTVLNMRQLSYNGQISINGLLKWHYFHQLYNNDRCNAIYPYCQTINTKITDGIYKYNLLSQYQLCIVSFYRWHLEHLANLSTQYAANRDYHRQIIQKDLFPLGALFVRRNIDSQTSVLMRRCIPEGIQQTNTYPSKSFIPLETYQIPQQRFLCMFGDDESSTENSLIQLLQILTDVTLKFLNNLLNLSSVDNSSTMSRESILFQNCFVVCRLLGRICWHISGDRIRQCFIPDGNIYESALFKFLTNFCQRLGDQSSLLNDMIIECLCLTLNSECIPDCPQTIKTDNYGNIESIDLHKSQNKSWPYPNNSVVNYHLQQTTDLLWHLLPSQLLNRAQSILLKPFDQHPIDHNHAQRNRLNTCLATSSNNNGHFVLCEIFSECINLMLKDAKSIGQLNNNNKLQSIHDNLSGQHPYLTNVLYLFCGIVGEPNFK</sequence>
<dbReference type="STRING" id="6186.A0A183K7H1"/>
<evidence type="ECO:0000313" key="3">
    <source>
        <dbReference type="Proteomes" id="UP000279833"/>
    </source>
</evidence>
<protein>
    <submittedName>
        <fullName evidence="4">NR LBD domain-containing protein</fullName>
    </submittedName>
</protein>
<dbReference type="EMBL" id="UZAK01034090">
    <property type="protein sequence ID" value="VDP42303.1"/>
    <property type="molecule type" value="Genomic_DNA"/>
</dbReference>
<dbReference type="WBParaSite" id="SCUD_0001094801-mRNA-1">
    <property type="protein sequence ID" value="SCUD_0001094801-mRNA-1"/>
    <property type="gene ID" value="SCUD_0001094801"/>
</dbReference>
<organism evidence="4">
    <name type="scientific">Schistosoma curassoni</name>
    <dbReference type="NCBI Taxonomy" id="6186"/>
    <lineage>
        <taxon>Eukaryota</taxon>
        <taxon>Metazoa</taxon>
        <taxon>Spiralia</taxon>
        <taxon>Lophotrochozoa</taxon>
        <taxon>Platyhelminthes</taxon>
        <taxon>Trematoda</taxon>
        <taxon>Digenea</taxon>
        <taxon>Strigeidida</taxon>
        <taxon>Schistosomatoidea</taxon>
        <taxon>Schistosomatidae</taxon>
        <taxon>Schistosoma</taxon>
    </lineage>
</organism>
<reference evidence="2 3" key="2">
    <citation type="submission" date="2018-11" db="EMBL/GenBank/DDBJ databases">
        <authorList>
            <consortium name="Pathogen Informatics"/>
        </authorList>
    </citation>
    <scope>NUCLEOTIDE SEQUENCE [LARGE SCALE GENOMIC DNA]</scope>
    <source>
        <strain evidence="2">Dakar</strain>
        <strain evidence="3">Dakar, Senegal</strain>
    </source>
</reference>
<reference evidence="4" key="1">
    <citation type="submission" date="2016-06" db="UniProtKB">
        <authorList>
            <consortium name="WormBaseParasite"/>
        </authorList>
    </citation>
    <scope>IDENTIFICATION</scope>
</reference>